<evidence type="ECO:0000256" key="5">
    <source>
        <dbReference type="ARBA" id="ARBA00022679"/>
    </source>
</evidence>
<comment type="similarity">
    <text evidence="2">Belongs to the class IV-like SAM-binding methyltransferase superfamily. RNA methyltransferase TrmH family.</text>
</comment>
<feature type="compositionally biased region" description="Basic and acidic residues" evidence="10">
    <location>
        <begin position="100"/>
        <end position="111"/>
    </location>
</feature>
<organism evidence="12 13">
    <name type="scientific">Elsinoe batatas</name>
    <dbReference type="NCBI Taxonomy" id="2601811"/>
    <lineage>
        <taxon>Eukaryota</taxon>
        <taxon>Fungi</taxon>
        <taxon>Dikarya</taxon>
        <taxon>Ascomycota</taxon>
        <taxon>Pezizomycotina</taxon>
        <taxon>Dothideomycetes</taxon>
        <taxon>Dothideomycetidae</taxon>
        <taxon>Myriangiales</taxon>
        <taxon>Elsinoaceae</taxon>
        <taxon>Elsinoe</taxon>
    </lineage>
</organism>
<feature type="region of interest" description="Disordered" evidence="10">
    <location>
        <begin position="45"/>
        <end position="230"/>
    </location>
</feature>
<evidence type="ECO:0000256" key="1">
    <source>
        <dbReference type="ARBA" id="ARBA00004173"/>
    </source>
</evidence>
<dbReference type="Pfam" id="PF00588">
    <property type="entry name" value="SpoU_methylase"/>
    <property type="match status" value="1"/>
</dbReference>
<dbReference type="InterPro" id="IPR013123">
    <property type="entry name" value="SpoU_subst-bd"/>
</dbReference>
<keyword evidence="4" id="KW-0489">Methyltransferase</keyword>
<dbReference type="InterPro" id="IPR047261">
    <property type="entry name" value="MRM1_MeTrfase_dom"/>
</dbReference>
<comment type="subcellular location">
    <subcellularLocation>
        <location evidence="1">Mitochondrion</location>
    </subcellularLocation>
</comment>
<dbReference type="PANTHER" id="PTHR46103:SF1">
    <property type="entry name" value="RRNA METHYLTRANSFERASE 1, MITOCHONDRIAL"/>
    <property type="match status" value="1"/>
</dbReference>
<dbReference type="InterPro" id="IPR029028">
    <property type="entry name" value="Alpha/beta_knot_MTases"/>
</dbReference>
<keyword evidence="8" id="KW-0496">Mitochondrion</keyword>
<dbReference type="EMBL" id="JAESVG020000008">
    <property type="protein sequence ID" value="KAG8625449.1"/>
    <property type="molecule type" value="Genomic_DNA"/>
</dbReference>
<evidence type="ECO:0000259" key="11">
    <source>
        <dbReference type="SMART" id="SM00967"/>
    </source>
</evidence>
<sequence>MQLCFNAHKRVMLKHCYCTRWSLPRNLQPSNFRLASSASAIKKGIRAEKPFRSTRDTGPGHKSDGVARPRDALSLTSGPAGRASHRAKSGATKAGQPSDRFGRRNDLERNHGGNSKATSGAIALRSKAVRSSKFASYDIEPPRATPIKPERLDRLTRRANDVQDSSSHRLQRRISDRGAADDWTRSRHDDHKDKHPTGRRTSTSRDLDDRAILPRVRNSEEQPASLKSPPLREWQDLPARYPKFERGEMGHSARSREVPESTLSLATAASQFVYGRSAALACLRAARRQIHKAYVQKGRLEESGYAQIILQLCKSLKIKVVRMTSPSQIRSMKATAVDRPYNGIILDVAPLPYPPVESLGRPTVAGSLGWTSTPTTAAGSTVVHLGLGPQSSEETQANASLKQLACPASRQPFVLLLDGIKDEGNLGNVLRTAHFYGVDAVAVCSDATAPVNSSIVGKAASGATEAIPLLKVTDPVRFLERSKEKGWQVWASVAPDYEQEASDRKNRFRNAVVSSDELSNPLTSQPCILMLGSEDTGLRSFVVKKADKLVTIQGRADRVDVGVDSLNVGTAAAVLIDTFLRGSVKKSETADTGSAHLDARPREFKVRKFVKDDGLDED</sequence>
<evidence type="ECO:0000256" key="10">
    <source>
        <dbReference type="SAM" id="MobiDB-lite"/>
    </source>
</evidence>
<gene>
    <name evidence="12" type="ORF">KVT40_007200</name>
</gene>
<keyword evidence="3" id="KW-0698">rRNA processing</keyword>
<evidence type="ECO:0000256" key="7">
    <source>
        <dbReference type="ARBA" id="ARBA00022946"/>
    </source>
</evidence>
<dbReference type="SUPFAM" id="SSF75217">
    <property type="entry name" value="alpha/beta knot"/>
    <property type="match status" value="1"/>
</dbReference>
<keyword evidence="5" id="KW-0808">Transferase</keyword>
<keyword evidence="7" id="KW-0809">Transit peptide</keyword>
<dbReference type="CDD" id="cd18105">
    <property type="entry name" value="SpoU-like_MRM1"/>
    <property type="match status" value="1"/>
</dbReference>
<dbReference type="Gene3D" id="3.40.1280.10">
    <property type="match status" value="1"/>
</dbReference>
<dbReference type="GO" id="GO:0005739">
    <property type="term" value="C:mitochondrion"/>
    <property type="evidence" value="ECO:0007669"/>
    <property type="project" value="UniProtKB-SubCell"/>
</dbReference>
<reference evidence="12" key="1">
    <citation type="submission" date="2021-07" db="EMBL/GenBank/DDBJ databases">
        <title>Elsinoe batatas strain:CRI-CJ2 Genome sequencing and assembly.</title>
        <authorList>
            <person name="Huang L."/>
        </authorList>
    </citation>
    <scope>NUCLEOTIDE SEQUENCE</scope>
    <source>
        <strain evidence="12">CRI-CJ2</strain>
    </source>
</reference>
<dbReference type="GO" id="GO:0003723">
    <property type="term" value="F:RNA binding"/>
    <property type="evidence" value="ECO:0007669"/>
    <property type="project" value="InterPro"/>
</dbReference>
<dbReference type="Gene3D" id="3.30.1330.30">
    <property type="match status" value="1"/>
</dbReference>
<dbReference type="InterPro" id="IPR047182">
    <property type="entry name" value="MRM1"/>
</dbReference>
<feature type="compositionally biased region" description="Basic and acidic residues" evidence="10">
    <location>
        <begin position="203"/>
        <end position="220"/>
    </location>
</feature>
<feature type="compositionally biased region" description="Basic and acidic residues" evidence="10">
    <location>
        <begin position="148"/>
        <end position="161"/>
    </location>
</feature>
<evidence type="ECO:0000256" key="4">
    <source>
        <dbReference type="ARBA" id="ARBA00022603"/>
    </source>
</evidence>
<evidence type="ECO:0000256" key="2">
    <source>
        <dbReference type="ARBA" id="ARBA00007228"/>
    </source>
</evidence>
<evidence type="ECO:0000256" key="8">
    <source>
        <dbReference type="ARBA" id="ARBA00023128"/>
    </source>
</evidence>
<dbReference type="InterPro" id="IPR029064">
    <property type="entry name" value="Ribosomal_eL30-like_sf"/>
</dbReference>
<accession>A0A8K0KZ49</accession>
<evidence type="ECO:0000313" key="13">
    <source>
        <dbReference type="Proteomes" id="UP000809789"/>
    </source>
</evidence>
<dbReference type="PANTHER" id="PTHR46103">
    <property type="entry name" value="RRNA METHYLTRANSFERASE 1, MITOCHONDRIAL"/>
    <property type="match status" value="1"/>
</dbReference>
<evidence type="ECO:0000256" key="9">
    <source>
        <dbReference type="ARBA" id="ARBA00034881"/>
    </source>
</evidence>
<dbReference type="InterPro" id="IPR029026">
    <property type="entry name" value="tRNA_m1G_MTases_N"/>
</dbReference>
<evidence type="ECO:0000313" key="12">
    <source>
        <dbReference type="EMBL" id="KAG8625449.1"/>
    </source>
</evidence>
<feature type="compositionally biased region" description="Basic and acidic residues" evidence="10">
    <location>
        <begin position="45"/>
        <end position="71"/>
    </location>
</feature>
<evidence type="ECO:0000256" key="6">
    <source>
        <dbReference type="ARBA" id="ARBA00022691"/>
    </source>
</evidence>
<dbReference type="SUPFAM" id="SSF55315">
    <property type="entry name" value="L30e-like"/>
    <property type="match status" value="1"/>
</dbReference>
<protein>
    <recommendedName>
        <fullName evidence="9">rRNA methyltransferase 1, mitochondrial</fullName>
    </recommendedName>
</protein>
<name>A0A8K0KZ49_9PEZI</name>
<feature type="compositionally biased region" description="Basic and acidic residues" evidence="10">
    <location>
        <begin position="173"/>
        <end position="196"/>
    </location>
</feature>
<evidence type="ECO:0000256" key="3">
    <source>
        <dbReference type="ARBA" id="ARBA00022552"/>
    </source>
</evidence>
<keyword evidence="6" id="KW-0949">S-adenosyl-L-methionine</keyword>
<comment type="caution">
    <text evidence="12">The sequence shown here is derived from an EMBL/GenBank/DDBJ whole genome shotgun (WGS) entry which is preliminary data.</text>
</comment>
<feature type="domain" description="RNA 2-O ribose methyltransferase substrate binding" evidence="11">
    <location>
        <begin position="272"/>
        <end position="354"/>
    </location>
</feature>
<proteinExistence type="inferred from homology"/>
<dbReference type="Proteomes" id="UP000809789">
    <property type="component" value="Unassembled WGS sequence"/>
</dbReference>
<dbReference type="SMART" id="SM00967">
    <property type="entry name" value="SpoU_sub_bind"/>
    <property type="match status" value="1"/>
</dbReference>
<dbReference type="AlphaFoldDB" id="A0A8K0KZ49"/>
<dbReference type="OrthoDB" id="270651at2759"/>
<dbReference type="InterPro" id="IPR001537">
    <property type="entry name" value="SpoU_MeTrfase"/>
</dbReference>
<dbReference type="GO" id="GO:0016435">
    <property type="term" value="F:rRNA (guanine) methyltransferase activity"/>
    <property type="evidence" value="ECO:0007669"/>
    <property type="project" value="TreeGrafter"/>
</dbReference>
<keyword evidence="13" id="KW-1185">Reference proteome</keyword>